<dbReference type="GO" id="GO:0070212">
    <property type="term" value="P:protein poly-ADP-ribosylation"/>
    <property type="evidence" value="ECO:0007669"/>
    <property type="project" value="TreeGrafter"/>
</dbReference>
<dbReference type="InterPro" id="IPR002589">
    <property type="entry name" value="Macro_dom"/>
</dbReference>
<evidence type="ECO:0000256" key="8">
    <source>
        <dbReference type="RuleBase" id="RU362114"/>
    </source>
</evidence>
<dbReference type="InterPro" id="IPR043472">
    <property type="entry name" value="Macro_dom-like"/>
</dbReference>
<dbReference type="InterPro" id="IPR012317">
    <property type="entry name" value="Poly(ADP-ribose)pol_cat_dom"/>
</dbReference>
<evidence type="ECO:0000256" key="5">
    <source>
        <dbReference type="ARBA" id="ARBA00023242"/>
    </source>
</evidence>
<feature type="domain" description="Macro" evidence="12">
    <location>
        <begin position="765"/>
        <end position="939"/>
    </location>
</feature>
<dbReference type="InterPro" id="IPR034464">
    <property type="entry name" value="PAR10_RRM1_2"/>
</dbReference>
<dbReference type="Proteomes" id="UP000288216">
    <property type="component" value="Unassembled WGS sequence"/>
</dbReference>
<dbReference type="GO" id="GO:1990404">
    <property type="term" value="F:NAD+-protein mono-ADP-ribosyltransferase activity"/>
    <property type="evidence" value="ECO:0007669"/>
    <property type="project" value="TreeGrafter"/>
</dbReference>
<dbReference type="InterPro" id="IPR000504">
    <property type="entry name" value="RRM_dom"/>
</dbReference>
<dbReference type="SUPFAM" id="SSF56399">
    <property type="entry name" value="ADP-ribosylation"/>
    <property type="match status" value="1"/>
</dbReference>
<dbReference type="STRING" id="75743.A0A401PI68"/>
<dbReference type="GO" id="GO:0003950">
    <property type="term" value="F:NAD+ poly-ADP-ribosyltransferase activity"/>
    <property type="evidence" value="ECO:0007669"/>
    <property type="project" value="UniProtKB-UniRule"/>
</dbReference>
<dbReference type="InterPro" id="IPR004170">
    <property type="entry name" value="WWE_dom"/>
</dbReference>
<dbReference type="Gene3D" id="3.40.220.10">
    <property type="entry name" value="Leucine Aminopeptidase, subunit E, domain 1"/>
    <property type="match status" value="2"/>
</dbReference>
<evidence type="ECO:0000259" key="10">
    <source>
        <dbReference type="PROSITE" id="PS50918"/>
    </source>
</evidence>
<dbReference type="SUPFAM" id="SSF52949">
    <property type="entry name" value="Macro domain-like"/>
    <property type="match status" value="2"/>
</dbReference>
<accession>A0A401PI68</accession>
<dbReference type="Pfam" id="PF01661">
    <property type="entry name" value="Macro"/>
    <property type="match status" value="1"/>
</dbReference>
<keyword evidence="3 8" id="KW-0808">Transferase</keyword>
<evidence type="ECO:0000259" key="12">
    <source>
        <dbReference type="PROSITE" id="PS51154"/>
    </source>
</evidence>
<organism evidence="13 14">
    <name type="scientific">Scyliorhinus torazame</name>
    <name type="common">Cloudy catshark</name>
    <name type="synonym">Catulus torazame</name>
    <dbReference type="NCBI Taxonomy" id="75743"/>
    <lineage>
        <taxon>Eukaryota</taxon>
        <taxon>Metazoa</taxon>
        <taxon>Chordata</taxon>
        <taxon>Craniata</taxon>
        <taxon>Vertebrata</taxon>
        <taxon>Chondrichthyes</taxon>
        <taxon>Elasmobranchii</taxon>
        <taxon>Galeomorphii</taxon>
        <taxon>Galeoidea</taxon>
        <taxon>Carcharhiniformes</taxon>
        <taxon>Scyliorhinidae</taxon>
        <taxon>Scyliorhinus</taxon>
    </lineage>
</organism>
<dbReference type="InterPro" id="IPR057044">
    <property type="entry name" value="PARP14_KH_1"/>
</dbReference>
<dbReference type="Pfam" id="PF02825">
    <property type="entry name" value="WWE"/>
    <property type="match status" value="1"/>
</dbReference>
<dbReference type="EMBL" id="BFAA01000532">
    <property type="protein sequence ID" value="GCB72801.1"/>
    <property type="molecule type" value="Genomic_DNA"/>
</dbReference>
<dbReference type="SUPFAM" id="SSF117839">
    <property type="entry name" value="WWE domain"/>
    <property type="match status" value="1"/>
</dbReference>
<keyword evidence="14" id="KW-1185">Reference proteome</keyword>
<dbReference type="OrthoDB" id="6133115at2759"/>
<dbReference type="SMART" id="SM00506">
    <property type="entry name" value="A1pp"/>
    <property type="match status" value="1"/>
</dbReference>
<evidence type="ECO:0000256" key="3">
    <source>
        <dbReference type="ARBA" id="ARBA00022679"/>
    </source>
</evidence>
<gene>
    <name evidence="13" type="ORF">scyTo_0002193</name>
</gene>
<dbReference type="Pfam" id="PF23085">
    <property type="entry name" value="RRM_PARP14_3"/>
    <property type="match status" value="1"/>
</dbReference>
<proteinExistence type="inferred from homology"/>
<sequence>MLESAEKRGKEGAPHIFDTSEREKSNFSQLLVCSDGPVDTDIIAMYFERFVPDVEISENDECSWFLTCPSSDDLDKIILLKQHKLGGKTLKVQLYDQAKEDEKYEPRTFLLRGFDGNSRLAHIALYVDSLSNNTQHHIEPLQDGESVVVIFETDLDAKSFLKNCCQKPFENRPITAQRMEKTNSLQVEGIQPSVSDDFLDLYFSNTKRSGGGEITEIVFQRFSMAAIVSFQDHEVVRRVIEREHFLKGFQLTVSRYYRDLQLSLYRNNGPKIKQPEQFDICINPALLNYIQKTYPQRQKLEDIAKDVYCDITITDSPNSKQMLLKPSFGADILLCYKIAKDWKKHAEEAIWKFIGKFDFRDFPIDKDLWQKVKNKSRGLKAPGCDVLYCSTENKIVIVGEESQILDTSRMLQEILEKAGGELEVERNTVEEQILLGSLEELEFVYSNVKDTVSSVQISTTTDPPAFKLKGLTEEVGQVRKDIRQFQSQLESKPLNQSSHLIDFIKSLDLKKFVQTHFIQKDIKATLVHKQSVELLALKADVKKGEDKIKQLFQEVRIDFTPQQIKVAEGDKWKRFLDELKFDLKSKDAGCRIIAEANQAALIIIGYADIVSDVAKIINSYLDNKKVITQLIPATLRQVDYMESSLGPLDLPEIQNKGVIISYIRTASPGLKVSGAAEHIKEAVSAIEDRLSLIQSVTYTYNKPGEARALSEHKDILEVKAKTHGCMLLIKTKDESQAALNLPKPFMDDKQSLASPMPFPHAQQRALLPTQLTIHDVVVEVKQGDITQERVKAIVNSTNTTLDLNSGVSGAIFAAAGSTVMNECKKLGSQPNGGVVVTGSGNLTCDYIIHMVGQTNPALITASVENVLQECENNQITTVSFPALGTGIGGVKSQDAIESLLTGFRNHLSQNKPSAIRHIYIVVFDRKVYGAFSDVFQQKSRKTLNSVEINCGKVKVIAVQGDITAEHTDAIVNSTTVNLNRKNGYAELRPSDVANALLDAINDYLLDFAQPSLSLIRIILFDPRMMDPFRQCMEQRFKISQPVGEKLFQHDTLAGVFHNHETQFSNFAYFSLPVPAVKPAYPIILSAAKLFICMVEVYGITKNDIAKAQKHVEDLIKEKCQSKAIKNKYAACFSDGEKQQILDLCEKHQLRVKIEQEKITIDGHSADILESVIEVNSMFQVVKGREDRKQEETQMKRFVQWEFVHNGAVQPYDQSLNCDLEKAYRDTKKTLDCTKNGTKCTIDFGKMQESDLKGNVMDIKRRLLEGAKDEFPTNWTNMKNEEVLIVTLQPSATEYKELAETFKKSCLPNIIDIVKIERIQNCKLWRSYSVHKEAAERKNPGLNVEQVLYHGTTMDISKKVNKTGFNRSFCGRNATSYGKGTYFALNASYSCKKIYSNPDSNGCQHIYHARVITATRCRGQKDMLEPTPVNAQNDPTDLCDCAVDNLTHPTIFVVFCDSGAYPEYLISFKTKTA</sequence>
<evidence type="ECO:0000256" key="7">
    <source>
        <dbReference type="PROSITE-ProRule" id="PRU00176"/>
    </source>
</evidence>
<dbReference type="PROSITE" id="PS50102">
    <property type="entry name" value="RRM"/>
    <property type="match status" value="1"/>
</dbReference>
<comment type="caution">
    <text evidence="13">The sequence shown here is derived from an EMBL/GenBank/DDBJ whole genome shotgun (WGS) entry which is preliminary data.</text>
</comment>
<comment type="similarity">
    <text evidence="6">Belongs to the ARTD/PARP family.</text>
</comment>
<keyword evidence="2 8" id="KW-0328">Glycosyltransferase</keyword>
<dbReference type="InterPro" id="IPR035979">
    <property type="entry name" value="RBD_domain_sf"/>
</dbReference>
<dbReference type="Pfam" id="PF00644">
    <property type="entry name" value="PARP"/>
    <property type="match status" value="1"/>
</dbReference>
<dbReference type="PROSITE" id="PS50918">
    <property type="entry name" value="WWE"/>
    <property type="match status" value="1"/>
</dbReference>
<keyword evidence="4 8" id="KW-0520">NAD</keyword>
<dbReference type="Pfam" id="PF23084">
    <property type="entry name" value="KH_PARP14_1"/>
    <property type="match status" value="1"/>
</dbReference>
<reference evidence="13 14" key="1">
    <citation type="journal article" date="2018" name="Nat. Ecol. Evol.">
        <title>Shark genomes provide insights into elasmobranch evolution and the origin of vertebrates.</title>
        <authorList>
            <person name="Hara Y"/>
            <person name="Yamaguchi K"/>
            <person name="Onimaru K"/>
            <person name="Kadota M"/>
            <person name="Koyanagi M"/>
            <person name="Keeley SD"/>
            <person name="Tatsumi K"/>
            <person name="Tanaka K"/>
            <person name="Motone F"/>
            <person name="Kageyama Y"/>
            <person name="Nozu R"/>
            <person name="Adachi N"/>
            <person name="Nishimura O"/>
            <person name="Nakagawa R"/>
            <person name="Tanegashima C"/>
            <person name="Kiyatake I"/>
            <person name="Matsumoto R"/>
            <person name="Murakumo K"/>
            <person name="Nishida K"/>
            <person name="Terakita A"/>
            <person name="Kuratani S"/>
            <person name="Sato K"/>
            <person name="Hyodo S Kuraku.S."/>
        </authorList>
    </citation>
    <scope>NUCLEOTIDE SEQUENCE [LARGE SCALE GENOMIC DNA]</scope>
</reference>
<evidence type="ECO:0000259" key="11">
    <source>
        <dbReference type="PROSITE" id="PS51059"/>
    </source>
</evidence>
<dbReference type="EC" id="2.4.2.-" evidence="8"/>
<dbReference type="OMA" id="HKIDFKK"/>
<feature type="domain" description="PARP catalytic" evidence="11">
    <location>
        <begin position="1270"/>
        <end position="1472"/>
    </location>
</feature>
<dbReference type="PROSITE" id="PS51154">
    <property type="entry name" value="MACRO"/>
    <property type="match status" value="1"/>
</dbReference>
<protein>
    <recommendedName>
        <fullName evidence="8">Poly [ADP-ribose] polymerase</fullName>
        <shortName evidence="8">PARP</shortName>
        <ecNumber evidence="8">2.4.2.-</ecNumber>
    </recommendedName>
</protein>
<evidence type="ECO:0000256" key="1">
    <source>
        <dbReference type="ARBA" id="ARBA00004123"/>
    </source>
</evidence>
<dbReference type="FunFam" id="3.90.228.10:FF:000008">
    <property type="entry name" value="Poly [ADP-ribose] polymerase"/>
    <property type="match status" value="1"/>
</dbReference>
<evidence type="ECO:0000256" key="6">
    <source>
        <dbReference type="ARBA" id="ARBA00024347"/>
    </source>
</evidence>
<dbReference type="Gene3D" id="3.30.720.50">
    <property type="match status" value="1"/>
</dbReference>
<dbReference type="InterPro" id="IPR037197">
    <property type="entry name" value="WWE_dom_sf"/>
</dbReference>
<comment type="subcellular location">
    <subcellularLocation>
        <location evidence="1">Nucleus</location>
    </subcellularLocation>
</comment>
<dbReference type="SUPFAM" id="SSF54928">
    <property type="entry name" value="RNA-binding domain, RBD"/>
    <property type="match status" value="1"/>
</dbReference>
<keyword evidence="5" id="KW-0539">Nucleus</keyword>
<dbReference type="InterPro" id="IPR052056">
    <property type="entry name" value="Mono-ARTD/PARP"/>
</dbReference>
<dbReference type="GO" id="GO:0010629">
    <property type="term" value="P:negative regulation of gene expression"/>
    <property type="evidence" value="ECO:0007669"/>
    <property type="project" value="TreeGrafter"/>
</dbReference>
<name>A0A401PI68_SCYTO</name>
<dbReference type="GO" id="GO:0005737">
    <property type="term" value="C:cytoplasm"/>
    <property type="evidence" value="ECO:0007669"/>
    <property type="project" value="TreeGrafter"/>
</dbReference>
<dbReference type="Gene3D" id="3.30.70.330">
    <property type="match status" value="1"/>
</dbReference>
<dbReference type="Gene3D" id="3.90.228.10">
    <property type="match status" value="1"/>
</dbReference>
<dbReference type="InterPro" id="IPR012677">
    <property type="entry name" value="Nucleotide-bd_a/b_plait_sf"/>
</dbReference>
<dbReference type="GO" id="GO:0003714">
    <property type="term" value="F:transcription corepressor activity"/>
    <property type="evidence" value="ECO:0007669"/>
    <property type="project" value="TreeGrafter"/>
</dbReference>
<dbReference type="CDD" id="cd12547">
    <property type="entry name" value="RRM1_2_PAR10"/>
    <property type="match status" value="1"/>
</dbReference>
<evidence type="ECO:0000256" key="2">
    <source>
        <dbReference type="ARBA" id="ARBA00022676"/>
    </source>
</evidence>
<dbReference type="PANTHER" id="PTHR14453:SF101">
    <property type="entry name" value="POLY [ADP-RIBOSE] POLYMERASE"/>
    <property type="match status" value="1"/>
</dbReference>
<dbReference type="PANTHER" id="PTHR14453">
    <property type="entry name" value="PARP/ZINC FINGER CCCH TYPE DOMAIN CONTAINING PROTEIN"/>
    <property type="match status" value="1"/>
</dbReference>
<evidence type="ECO:0000256" key="4">
    <source>
        <dbReference type="ARBA" id="ARBA00023027"/>
    </source>
</evidence>
<dbReference type="GO" id="GO:0005634">
    <property type="term" value="C:nucleus"/>
    <property type="evidence" value="ECO:0007669"/>
    <property type="project" value="UniProtKB-SubCell"/>
</dbReference>
<evidence type="ECO:0000313" key="13">
    <source>
        <dbReference type="EMBL" id="GCB72801.1"/>
    </source>
</evidence>
<evidence type="ECO:0000259" key="9">
    <source>
        <dbReference type="PROSITE" id="PS50102"/>
    </source>
</evidence>
<evidence type="ECO:0000313" key="14">
    <source>
        <dbReference type="Proteomes" id="UP000288216"/>
    </source>
</evidence>
<feature type="domain" description="WWE" evidence="10">
    <location>
        <begin position="1186"/>
        <end position="1264"/>
    </location>
</feature>
<dbReference type="GO" id="GO:0003723">
    <property type="term" value="F:RNA binding"/>
    <property type="evidence" value="ECO:0007669"/>
    <property type="project" value="UniProtKB-UniRule"/>
</dbReference>
<feature type="domain" description="RRM" evidence="9">
    <location>
        <begin position="183"/>
        <end position="267"/>
    </location>
</feature>
<keyword evidence="7" id="KW-0694">RNA-binding</keyword>
<dbReference type="PROSITE" id="PS51059">
    <property type="entry name" value="PARP_CATALYTIC"/>
    <property type="match status" value="1"/>
</dbReference>